<organism evidence="2 3">
    <name type="scientific">Setomelanomma holmii</name>
    <dbReference type="NCBI Taxonomy" id="210430"/>
    <lineage>
        <taxon>Eukaryota</taxon>
        <taxon>Fungi</taxon>
        <taxon>Dikarya</taxon>
        <taxon>Ascomycota</taxon>
        <taxon>Pezizomycotina</taxon>
        <taxon>Dothideomycetes</taxon>
        <taxon>Pleosporomycetidae</taxon>
        <taxon>Pleosporales</taxon>
        <taxon>Pleosporineae</taxon>
        <taxon>Phaeosphaeriaceae</taxon>
        <taxon>Setomelanomma</taxon>
    </lineage>
</organism>
<dbReference type="OrthoDB" id="2830640at2759"/>
<feature type="transmembrane region" description="Helical" evidence="1">
    <location>
        <begin position="264"/>
        <end position="286"/>
    </location>
</feature>
<feature type="non-terminal residue" evidence="2">
    <location>
        <position position="1"/>
    </location>
</feature>
<reference evidence="2" key="1">
    <citation type="journal article" date="2020" name="Stud. Mycol.">
        <title>101 Dothideomycetes genomes: a test case for predicting lifestyles and emergence of pathogens.</title>
        <authorList>
            <person name="Haridas S."/>
            <person name="Albert R."/>
            <person name="Binder M."/>
            <person name="Bloem J."/>
            <person name="Labutti K."/>
            <person name="Salamov A."/>
            <person name="Andreopoulos B."/>
            <person name="Baker S."/>
            <person name="Barry K."/>
            <person name="Bills G."/>
            <person name="Bluhm B."/>
            <person name="Cannon C."/>
            <person name="Castanera R."/>
            <person name="Culley D."/>
            <person name="Daum C."/>
            <person name="Ezra D."/>
            <person name="Gonzalez J."/>
            <person name="Henrissat B."/>
            <person name="Kuo A."/>
            <person name="Liang C."/>
            <person name="Lipzen A."/>
            <person name="Lutzoni F."/>
            <person name="Magnuson J."/>
            <person name="Mondo S."/>
            <person name="Nolan M."/>
            <person name="Ohm R."/>
            <person name="Pangilinan J."/>
            <person name="Park H.-J."/>
            <person name="Ramirez L."/>
            <person name="Alfaro M."/>
            <person name="Sun H."/>
            <person name="Tritt A."/>
            <person name="Yoshinaga Y."/>
            <person name="Zwiers L.-H."/>
            <person name="Turgeon B."/>
            <person name="Goodwin S."/>
            <person name="Spatafora J."/>
            <person name="Crous P."/>
            <person name="Grigoriev I."/>
        </authorList>
    </citation>
    <scope>NUCLEOTIDE SEQUENCE</scope>
    <source>
        <strain evidence="2">CBS 110217</strain>
    </source>
</reference>
<accession>A0A9P4HBC2</accession>
<protein>
    <submittedName>
        <fullName evidence="2">Uncharacterized protein</fullName>
    </submittedName>
</protein>
<gene>
    <name evidence="2" type="ORF">EK21DRAFT_48425</name>
</gene>
<keyword evidence="1" id="KW-0472">Membrane</keyword>
<keyword evidence="3" id="KW-1185">Reference proteome</keyword>
<evidence type="ECO:0000313" key="2">
    <source>
        <dbReference type="EMBL" id="KAF2030942.1"/>
    </source>
</evidence>
<dbReference type="Proteomes" id="UP000799777">
    <property type="component" value="Unassembled WGS sequence"/>
</dbReference>
<evidence type="ECO:0000256" key="1">
    <source>
        <dbReference type="SAM" id="Phobius"/>
    </source>
</evidence>
<feature type="non-terminal residue" evidence="2">
    <location>
        <position position="337"/>
    </location>
</feature>
<comment type="caution">
    <text evidence="2">The sequence shown here is derived from an EMBL/GenBank/DDBJ whole genome shotgun (WGS) entry which is preliminary data.</text>
</comment>
<keyword evidence="1" id="KW-0812">Transmembrane</keyword>
<dbReference type="AlphaFoldDB" id="A0A9P4HBC2"/>
<sequence length="337" mass="38524">RSLRNLPFSRVTFEKICQKLQVHRSIVRAVARTDVPSISCDRVDMRGQALVYNCRTPNSWDFDMALSATHYPERGLTYGILYGSTFAIEKSILQRLQSISIEAAHPLLLPGIFSELELSRHTQLVENSVNEVETKIFELNFQSGNVRNYSRTEEEQRNIAKRTAWLDLSYLRNCITTWSTQLLKIAEHTETLNQELYSISRTAVSIATDIKTRITAIQDEYDEKIRDCTMRVDGMAMATQWSHSETAVEIALATNQDSRVMRSISLVTMVFLPGTFFATVFSMTFFDWSGNGGKTRVSSYLWIYVVVTVISTAITIGLWYFFVISRRAGRTTNDEEK</sequence>
<feature type="transmembrane region" description="Helical" evidence="1">
    <location>
        <begin position="301"/>
        <end position="322"/>
    </location>
</feature>
<proteinExistence type="predicted"/>
<dbReference type="Gene3D" id="1.20.58.340">
    <property type="entry name" value="Magnesium transport protein CorA, transmembrane region"/>
    <property type="match status" value="1"/>
</dbReference>
<evidence type="ECO:0000313" key="3">
    <source>
        <dbReference type="Proteomes" id="UP000799777"/>
    </source>
</evidence>
<name>A0A9P4HBC2_9PLEO</name>
<dbReference type="EMBL" id="ML978185">
    <property type="protein sequence ID" value="KAF2030942.1"/>
    <property type="molecule type" value="Genomic_DNA"/>
</dbReference>
<keyword evidence="1" id="KW-1133">Transmembrane helix</keyword>